<evidence type="ECO:0000313" key="2">
    <source>
        <dbReference type="EMBL" id="CEM09100.1"/>
    </source>
</evidence>
<keyword evidence="3" id="KW-1185">Reference proteome</keyword>
<protein>
    <recommendedName>
        <fullName evidence="1">BTB domain-containing protein</fullName>
    </recommendedName>
</protein>
<name>A0A0G4F9Z2_VITBC</name>
<dbReference type="InParanoid" id="A0A0G4F9Z2"/>
<accession>A0A0G4F9Z2</accession>
<dbReference type="EMBL" id="CDMY01000392">
    <property type="protein sequence ID" value="CEM09100.1"/>
    <property type="molecule type" value="Genomic_DNA"/>
</dbReference>
<evidence type="ECO:0000259" key="1">
    <source>
        <dbReference type="Pfam" id="PF00651"/>
    </source>
</evidence>
<evidence type="ECO:0000313" key="3">
    <source>
        <dbReference type="Proteomes" id="UP000041254"/>
    </source>
</evidence>
<gene>
    <name evidence="2" type="ORF">Vbra_14783</name>
</gene>
<dbReference type="VEuPathDB" id="CryptoDB:Vbra_14783"/>
<dbReference type="Proteomes" id="UP000041254">
    <property type="component" value="Unassembled WGS sequence"/>
</dbReference>
<dbReference type="Gene3D" id="3.30.710.10">
    <property type="entry name" value="Potassium Channel Kv1.1, Chain A"/>
    <property type="match status" value="1"/>
</dbReference>
<dbReference type="AlphaFoldDB" id="A0A0G4F9Z2"/>
<dbReference type="PhylomeDB" id="A0A0G4F9Z2"/>
<organism evidence="2 3">
    <name type="scientific">Vitrella brassicaformis (strain CCMP3155)</name>
    <dbReference type="NCBI Taxonomy" id="1169540"/>
    <lineage>
        <taxon>Eukaryota</taxon>
        <taxon>Sar</taxon>
        <taxon>Alveolata</taxon>
        <taxon>Colpodellida</taxon>
        <taxon>Vitrellaceae</taxon>
        <taxon>Vitrella</taxon>
    </lineage>
</organism>
<proteinExistence type="predicted"/>
<dbReference type="Pfam" id="PF00651">
    <property type="entry name" value="BTB"/>
    <property type="match status" value="1"/>
</dbReference>
<reference evidence="2 3" key="1">
    <citation type="submission" date="2014-11" db="EMBL/GenBank/DDBJ databases">
        <authorList>
            <person name="Zhu J."/>
            <person name="Qi W."/>
            <person name="Song R."/>
        </authorList>
    </citation>
    <scope>NUCLEOTIDE SEQUENCE [LARGE SCALE GENOMIC DNA]</scope>
</reference>
<dbReference type="InterPro" id="IPR000210">
    <property type="entry name" value="BTB/POZ_dom"/>
</dbReference>
<dbReference type="InterPro" id="IPR011333">
    <property type="entry name" value="SKP1/BTB/POZ_sf"/>
</dbReference>
<feature type="domain" description="BTB" evidence="1">
    <location>
        <begin position="12"/>
        <end position="65"/>
    </location>
</feature>
<sequence length="112" mass="12837">MAHEEDGLVKLIVGLKKEVFYEKKSLLVTVSPHFERMLEGEMACTERETHTISLPNIHPNTFRHISTFATLHGSADTRTVEEYIRNIPEATLLPAADQSDDKWDQWDDEADQ</sequence>
<dbReference type="SUPFAM" id="SSF54695">
    <property type="entry name" value="POZ domain"/>
    <property type="match status" value="1"/>
</dbReference>